<dbReference type="OrthoDB" id="2275837at2759"/>
<dbReference type="AlphaFoldDB" id="A0A168QU54"/>
<keyword evidence="2" id="KW-1185">Reference proteome</keyword>
<dbReference type="Proteomes" id="UP000078561">
    <property type="component" value="Unassembled WGS sequence"/>
</dbReference>
<sequence length="243" mass="27583">MLHNSLTASQRFITYLLSLFDIHTQPAQDILDHDSAQLSPPITSSSSFMSDSTVIVPRHSMKPTKAWFVRTWLKELAMMYQQLPRFDSSNDDDSQAMDQVLVLQKHAHAIVHPISQLRPSDQFAQAARVASSLHQLVRLATDTLHPTLALVALLAIVQEPLKTPSSELRRQVFHRYKWGRLVILEMATLLKTSPLDPALIDMHSLETTCTTLAKLDPRWKFKDEYHGVVQMAQDQLLEVTDPL</sequence>
<evidence type="ECO:0000313" key="1">
    <source>
        <dbReference type="EMBL" id="SAM05564.1"/>
    </source>
</evidence>
<evidence type="ECO:0000313" key="2">
    <source>
        <dbReference type="Proteomes" id="UP000078561"/>
    </source>
</evidence>
<dbReference type="InParanoid" id="A0A168QU54"/>
<gene>
    <name evidence="1" type="primary">ABSGL_11439.1 scaffold 12295</name>
</gene>
<dbReference type="EMBL" id="LT554468">
    <property type="protein sequence ID" value="SAM05564.1"/>
    <property type="molecule type" value="Genomic_DNA"/>
</dbReference>
<proteinExistence type="predicted"/>
<reference evidence="1" key="1">
    <citation type="submission" date="2016-04" db="EMBL/GenBank/DDBJ databases">
        <authorList>
            <person name="Evans L.H."/>
            <person name="Alamgir A."/>
            <person name="Owens N."/>
            <person name="Weber N.D."/>
            <person name="Virtaneva K."/>
            <person name="Barbian K."/>
            <person name="Babar A."/>
            <person name="Rosenke K."/>
        </authorList>
    </citation>
    <scope>NUCLEOTIDE SEQUENCE [LARGE SCALE GENOMIC DNA]</scope>
    <source>
        <strain evidence="1">CBS 101.48</strain>
    </source>
</reference>
<name>A0A168QU54_ABSGL</name>
<organism evidence="1">
    <name type="scientific">Absidia glauca</name>
    <name type="common">Pin mould</name>
    <dbReference type="NCBI Taxonomy" id="4829"/>
    <lineage>
        <taxon>Eukaryota</taxon>
        <taxon>Fungi</taxon>
        <taxon>Fungi incertae sedis</taxon>
        <taxon>Mucoromycota</taxon>
        <taxon>Mucoromycotina</taxon>
        <taxon>Mucoromycetes</taxon>
        <taxon>Mucorales</taxon>
        <taxon>Cunninghamellaceae</taxon>
        <taxon>Absidia</taxon>
    </lineage>
</organism>
<protein>
    <submittedName>
        <fullName evidence="1">Uncharacterized protein</fullName>
    </submittedName>
</protein>
<accession>A0A168QU54</accession>